<evidence type="ECO:0000256" key="1">
    <source>
        <dbReference type="SAM" id="Coils"/>
    </source>
</evidence>
<feature type="compositionally biased region" description="Polar residues" evidence="2">
    <location>
        <begin position="108"/>
        <end position="118"/>
    </location>
</feature>
<dbReference type="EMBL" id="JBGFUD010009745">
    <property type="protein sequence ID" value="MFH4982635.1"/>
    <property type="molecule type" value="Genomic_DNA"/>
</dbReference>
<feature type="coiled-coil region" evidence="1">
    <location>
        <begin position="11"/>
        <end position="71"/>
    </location>
</feature>
<feature type="compositionally biased region" description="Basic and acidic residues" evidence="2">
    <location>
        <begin position="120"/>
        <end position="131"/>
    </location>
</feature>
<protein>
    <submittedName>
        <fullName evidence="3">Uncharacterized protein</fullName>
    </submittedName>
</protein>
<accession>A0ABD6F1F8</accession>
<keyword evidence="1" id="KW-0175">Coiled coil</keyword>
<name>A0ABD6F1F8_9BILA</name>
<sequence>MASLFSRLITLDDVEKRLQQLQKEVEKLEMQSMSGNVPGGSRDRNNFNRRCLHLKKNIDNYAERIESMREDSKNANWSVQKDNARQCIQQLSDRLAALLAPKKDTTLRGESSGTSVQQIGKEEVTNEDKGLVPRVSQEMQASEYNDVSFEDTEDFSRRFFSDYQ</sequence>
<evidence type="ECO:0000313" key="3">
    <source>
        <dbReference type="EMBL" id="MFH4982635.1"/>
    </source>
</evidence>
<organism evidence="3 4">
    <name type="scientific">Gnathostoma spinigerum</name>
    <dbReference type="NCBI Taxonomy" id="75299"/>
    <lineage>
        <taxon>Eukaryota</taxon>
        <taxon>Metazoa</taxon>
        <taxon>Ecdysozoa</taxon>
        <taxon>Nematoda</taxon>
        <taxon>Chromadorea</taxon>
        <taxon>Rhabditida</taxon>
        <taxon>Spirurina</taxon>
        <taxon>Gnathostomatomorpha</taxon>
        <taxon>Gnathostomatoidea</taxon>
        <taxon>Gnathostomatidae</taxon>
        <taxon>Gnathostoma</taxon>
    </lineage>
</organism>
<dbReference type="AlphaFoldDB" id="A0ABD6F1F8"/>
<comment type="caution">
    <text evidence="3">The sequence shown here is derived from an EMBL/GenBank/DDBJ whole genome shotgun (WGS) entry which is preliminary data.</text>
</comment>
<gene>
    <name evidence="3" type="ORF">AB6A40_009344</name>
</gene>
<keyword evidence="4" id="KW-1185">Reference proteome</keyword>
<feature type="region of interest" description="Disordered" evidence="2">
    <location>
        <begin position="106"/>
        <end position="147"/>
    </location>
</feature>
<proteinExistence type="predicted"/>
<evidence type="ECO:0000313" key="4">
    <source>
        <dbReference type="Proteomes" id="UP001608902"/>
    </source>
</evidence>
<evidence type="ECO:0000256" key="2">
    <source>
        <dbReference type="SAM" id="MobiDB-lite"/>
    </source>
</evidence>
<reference evidence="3 4" key="1">
    <citation type="submission" date="2024-08" db="EMBL/GenBank/DDBJ databases">
        <title>Gnathostoma spinigerum genome.</title>
        <authorList>
            <person name="Gonzalez-Bertolin B."/>
            <person name="Monzon S."/>
            <person name="Zaballos A."/>
            <person name="Jimenez P."/>
            <person name="Dekumyoy P."/>
            <person name="Varona S."/>
            <person name="Cuesta I."/>
            <person name="Sumanam S."/>
            <person name="Adisakwattana P."/>
            <person name="Gasser R.B."/>
            <person name="Hernandez-Gonzalez A."/>
            <person name="Young N.D."/>
            <person name="Perteguer M.J."/>
        </authorList>
    </citation>
    <scope>NUCLEOTIDE SEQUENCE [LARGE SCALE GENOMIC DNA]</scope>
    <source>
        <strain evidence="3">AL3</strain>
        <tissue evidence="3">Liver</tissue>
    </source>
</reference>
<dbReference type="Proteomes" id="UP001608902">
    <property type="component" value="Unassembled WGS sequence"/>
</dbReference>